<dbReference type="Gene3D" id="1.10.600.10">
    <property type="entry name" value="Farnesyl Diphosphate Synthase"/>
    <property type="match status" value="1"/>
</dbReference>
<comment type="caution">
    <text evidence="6">The sequence shown here is derived from an EMBL/GenBank/DDBJ whole genome shotgun (WGS) entry which is preliminary data.</text>
</comment>
<feature type="non-terminal residue" evidence="6">
    <location>
        <position position="1"/>
    </location>
</feature>
<evidence type="ECO:0000256" key="5">
    <source>
        <dbReference type="RuleBase" id="RU004466"/>
    </source>
</evidence>
<dbReference type="GO" id="GO:0004659">
    <property type="term" value="F:prenyltransferase activity"/>
    <property type="evidence" value="ECO:0007669"/>
    <property type="project" value="InterPro"/>
</dbReference>
<comment type="cofactor">
    <cofactor evidence="1">
        <name>Mg(2+)</name>
        <dbReference type="ChEBI" id="CHEBI:18420"/>
    </cofactor>
</comment>
<evidence type="ECO:0000313" key="6">
    <source>
        <dbReference type="EMBL" id="KAE9458247.1"/>
    </source>
</evidence>
<dbReference type="InterPro" id="IPR000092">
    <property type="entry name" value="Polyprenyl_synt"/>
</dbReference>
<evidence type="ECO:0000256" key="1">
    <source>
        <dbReference type="ARBA" id="ARBA00001946"/>
    </source>
</evidence>
<dbReference type="PANTHER" id="PTHR43281:SF6">
    <property type="entry name" value="HETERODIMERIC GERANYLGERANYL PYROPHOSPHATE SYNTHASE SMALL SUBUNIT, CHLOROPLASTIC-LIKE"/>
    <property type="match status" value="1"/>
</dbReference>
<dbReference type="GO" id="GO:0008299">
    <property type="term" value="P:isoprenoid biosynthetic process"/>
    <property type="evidence" value="ECO:0007669"/>
    <property type="project" value="InterPro"/>
</dbReference>
<evidence type="ECO:0000313" key="7">
    <source>
        <dbReference type="Proteomes" id="UP000428333"/>
    </source>
</evidence>
<evidence type="ECO:0000256" key="2">
    <source>
        <dbReference type="ARBA" id="ARBA00006706"/>
    </source>
</evidence>
<dbReference type="Pfam" id="PF00348">
    <property type="entry name" value="polyprenyl_synt"/>
    <property type="match status" value="1"/>
</dbReference>
<dbReference type="PANTHER" id="PTHR43281">
    <property type="entry name" value="FARNESYL DIPHOSPHATE SYNTHASE"/>
    <property type="match status" value="1"/>
</dbReference>
<protein>
    <submittedName>
        <fullName evidence="6">Uncharacterized protein</fullName>
    </submittedName>
</protein>
<accession>A0A6A4LUY3</accession>
<evidence type="ECO:0000256" key="4">
    <source>
        <dbReference type="ARBA" id="ARBA00022842"/>
    </source>
</evidence>
<organism evidence="6 7">
    <name type="scientific">Rhododendron williamsianum</name>
    <dbReference type="NCBI Taxonomy" id="262921"/>
    <lineage>
        <taxon>Eukaryota</taxon>
        <taxon>Viridiplantae</taxon>
        <taxon>Streptophyta</taxon>
        <taxon>Embryophyta</taxon>
        <taxon>Tracheophyta</taxon>
        <taxon>Spermatophyta</taxon>
        <taxon>Magnoliopsida</taxon>
        <taxon>eudicotyledons</taxon>
        <taxon>Gunneridae</taxon>
        <taxon>Pentapetalae</taxon>
        <taxon>asterids</taxon>
        <taxon>Ericales</taxon>
        <taxon>Ericaceae</taxon>
        <taxon>Ericoideae</taxon>
        <taxon>Rhodoreae</taxon>
        <taxon>Rhododendron</taxon>
    </lineage>
</organism>
<dbReference type="OrthoDB" id="1923994at2759"/>
<dbReference type="GO" id="GO:0046872">
    <property type="term" value="F:metal ion binding"/>
    <property type="evidence" value="ECO:0007669"/>
    <property type="project" value="UniProtKB-KW"/>
</dbReference>
<proteinExistence type="inferred from homology"/>
<name>A0A6A4LUY3_9ERIC</name>
<dbReference type="Proteomes" id="UP000428333">
    <property type="component" value="Linkage Group LG06"/>
</dbReference>
<dbReference type="AlphaFoldDB" id="A0A6A4LUY3"/>
<dbReference type="InterPro" id="IPR008949">
    <property type="entry name" value="Isoprenoid_synthase_dom_sf"/>
</dbReference>
<keyword evidence="3" id="KW-0479">Metal-binding</keyword>
<keyword evidence="5" id="KW-0808">Transferase</keyword>
<sequence length="288" mass="31338">MARALSHYNGKSAHDGHYGPQQPIFLLGLQEEEIGAHLKQAIPFRPPTVVFEPMNYLVFAAPKTKAPALCVASCELVGGHRAEAMEAASALQLMHSAAYTHENLPLTDRPNHKPMIHHAYNPNIELLTGDGVVPFGFELLARAVGPAQNNLDRVLRVIVEITRAIGSQGIVHGQYNEIQGTQSDDGELCNDEWIEYVCKKKEGELHACGAACGAILGGGSEDEIERLRKYGLYVGMIHGILNGVGRKEKGLVEVVEKLRALALEELESFKGSNVESISSLVEVNLFNV</sequence>
<keyword evidence="7" id="KW-1185">Reference proteome</keyword>
<gene>
    <name evidence="6" type="ORF">C3L33_09851</name>
</gene>
<dbReference type="EMBL" id="QEFC01001421">
    <property type="protein sequence ID" value="KAE9458247.1"/>
    <property type="molecule type" value="Genomic_DNA"/>
</dbReference>
<reference evidence="6 7" key="1">
    <citation type="journal article" date="2019" name="Genome Biol. Evol.">
        <title>The Rhododendron genome and chromosomal organization provide insight into shared whole-genome duplications across the heath family (Ericaceae).</title>
        <authorList>
            <person name="Soza V.L."/>
            <person name="Lindsley D."/>
            <person name="Waalkes A."/>
            <person name="Ramage E."/>
            <person name="Patwardhan R.P."/>
            <person name="Burton J.N."/>
            <person name="Adey A."/>
            <person name="Kumar A."/>
            <person name="Qiu R."/>
            <person name="Shendure J."/>
            <person name="Hall B."/>
        </authorList>
    </citation>
    <scope>NUCLEOTIDE SEQUENCE [LARGE SCALE GENOMIC DNA]</scope>
    <source>
        <strain evidence="6">RSF 1966-606</strain>
    </source>
</reference>
<evidence type="ECO:0000256" key="3">
    <source>
        <dbReference type="ARBA" id="ARBA00022723"/>
    </source>
</evidence>
<dbReference type="SUPFAM" id="SSF48576">
    <property type="entry name" value="Terpenoid synthases"/>
    <property type="match status" value="1"/>
</dbReference>
<keyword evidence="4" id="KW-0460">Magnesium</keyword>
<comment type="similarity">
    <text evidence="2 5">Belongs to the FPP/GGPP synthase family.</text>
</comment>